<evidence type="ECO:0000256" key="3">
    <source>
        <dbReference type="PROSITE-ProRule" id="PRU00221"/>
    </source>
</evidence>
<keyword evidence="2" id="KW-0677">Repeat</keyword>
<evidence type="ECO:0000256" key="1">
    <source>
        <dbReference type="ARBA" id="ARBA00022574"/>
    </source>
</evidence>
<gene>
    <name evidence="5" type="ORF">OE88DRAFT_1618822</name>
</gene>
<dbReference type="InterPro" id="IPR015943">
    <property type="entry name" value="WD40/YVTN_repeat-like_dom_sf"/>
</dbReference>
<evidence type="ECO:0000256" key="2">
    <source>
        <dbReference type="ARBA" id="ARBA00022737"/>
    </source>
</evidence>
<dbReference type="AlphaFoldDB" id="A0A5C3NJV2"/>
<protein>
    <submittedName>
        <fullName evidence="5">WD40 repeat-like protein</fullName>
    </submittedName>
</protein>
<dbReference type="InterPro" id="IPR001680">
    <property type="entry name" value="WD40_rpt"/>
</dbReference>
<feature type="region of interest" description="Disordered" evidence="4">
    <location>
        <begin position="1"/>
        <end position="37"/>
    </location>
</feature>
<dbReference type="PRINTS" id="PR00320">
    <property type="entry name" value="GPROTEINBRPT"/>
</dbReference>
<dbReference type="SMART" id="SM00320">
    <property type="entry name" value="WD40"/>
    <property type="match status" value="6"/>
</dbReference>
<dbReference type="InterPro" id="IPR051859">
    <property type="entry name" value="DCAF"/>
</dbReference>
<feature type="compositionally biased region" description="Acidic residues" evidence="4">
    <location>
        <begin position="15"/>
        <end position="29"/>
    </location>
</feature>
<dbReference type="PROSITE" id="PS50082">
    <property type="entry name" value="WD_REPEATS_2"/>
    <property type="match status" value="2"/>
</dbReference>
<dbReference type="Pfam" id="PF00400">
    <property type="entry name" value="WD40"/>
    <property type="match status" value="4"/>
</dbReference>
<feature type="compositionally biased region" description="Basic and acidic residues" evidence="4">
    <location>
        <begin position="526"/>
        <end position="538"/>
    </location>
</feature>
<dbReference type="GO" id="GO:0043161">
    <property type="term" value="P:proteasome-mediated ubiquitin-dependent protein catabolic process"/>
    <property type="evidence" value="ECO:0007669"/>
    <property type="project" value="TreeGrafter"/>
</dbReference>
<reference evidence="5 6" key="1">
    <citation type="journal article" date="2019" name="Nat. Ecol. Evol.">
        <title>Megaphylogeny resolves global patterns of mushroom evolution.</title>
        <authorList>
            <person name="Varga T."/>
            <person name="Krizsan K."/>
            <person name="Foldi C."/>
            <person name="Dima B."/>
            <person name="Sanchez-Garcia M."/>
            <person name="Sanchez-Ramirez S."/>
            <person name="Szollosi G.J."/>
            <person name="Szarkandi J.G."/>
            <person name="Papp V."/>
            <person name="Albert L."/>
            <person name="Andreopoulos W."/>
            <person name="Angelini C."/>
            <person name="Antonin V."/>
            <person name="Barry K.W."/>
            <person name="Bougher N.L."/>
            <person name="Buchanan P."/>
            <person name="Buyck B."/>
            <person name="Bense V."/>
            <person name="Catcheside P."/>
            <person name="Chovatia M."/>
            <person name="Cooper J."/>
            <person name="Damon W."/>
            <person name="Desjardin D."/>
            <person name="Finy P."/>
            <person name="Geml J."/>
            <person name="Haridas S."/>
            <person name="Hughes K."/>
            <person name="Justo A."/>
            <person name="Karasinski D."/>
            <person name="Kautmanova I."/>
            <person name="Kiss B."/>
            <person name="Kocsube S."/>
            <person name="Kotiranta H."/>
            <person name="LaButti K.M."/>
            <person name="Lechner B.E."/>
            <person name="Liimatainen K."/>
            <person name="Lipzen A."/>
            <person name="Lukacs Z."/>
            <person name="Mihaltcheva S."/>
            <person name="Morgado L.N."/>
            <person name="Niskanen T."/>
            <person name="Noordeloos M.E."/>
            <person name="Ohm R.A."/>
            <person name="Ortiz-Santana B."/>
            <person name="Ovrebo C."/>
            <person name="Racz N."/>
            <person name="Riley R."/>
            <person name="Savchenko A."/>
            <person name="Shiryaev A."/>
            <person name="Soop K."/>
            <person name="Spirin V."/>
            <person name="Szebenyi C."/>
            <person name="Tomsovsky M."/>
            <person name="Tulloss R.E."/>
            <person name="Uehling J."/>
            <person name="Grigoriev I.V."/>
            <person name="Vagvolgyi C."/>
            <person name="Papp T."/>
            <person name="Martin F.M."/>
            <person name="Miettinen O."/>
            <person name="Hibbett D.S."/>
            <person name="Nagy L.G."/>
        </authorList>
    </citation>
    <scope>NUCLEOTIDE SEQUENCE [LARGE SCALE GENOMIC DNA]</scope>
    <source>
        <strain evidence="5 6">OMC1185</strain>
    </source>
</reference>
<dbReference type="EMBL" id="ML213503">
    <property type="protein sequence ID" value="TFK56756.1"/>
    <property type="molecule type" value="Genomic_DNA"/>
</dbReference>
<dbReference type="STRING" id="5364.A0A5C3NJV2"/>
<evidence type="ECO:0000313" key="5">
    <source>
        <dbReference type="EMBL" id="TFK56756.1"/>
    </source>
</evidence>
<feature type="compositionally biased region" description="Acidic residues" evidence="4">
    <location>
        <begin position="553"/>
        <end position="563"/>
    </location>
</feature>
<dbReference type="PROSITE" id="PS50294">
    <property type="entry name" value="WD_REPEATS_REGION"/>
    <property type="match status" value="2"/>
</dbReference>
<dbReference type="Gene3D" id="2.130.10.10">
    <property type="entry name" value="YVTN repeat-like/Quinoprotein amine dehydrogenase"/>
    <property type="match status" value="2"/>
</dbReference>
<keyword evidence="6" id="KW-1185">Reference proteome</keyword>
<dbReference type="PANTHER" id="PTHR19847">
    <property type="entry name" value="DDB1- AND CUL4-ASSOCIATED FACTOR 11"/>
    <property type="match status" value="1"/>
</dbReference>
<keyword evidence="1 3" id="KW-0853">WD repeat</keyword>
<proteinExistence type="predicted"/>
<dbReference type="InterPro" id="IPR020472">
    <property type="entry name" value="WD40_PAC1"/>
</dbReference>
<dbReference type="InterPro" id="IPR036322">
    <property type="entry name" value="WD40_repeat_dom_sf"/>
</dbReference>
<accession>A0A5C3NJV2</accession>
<feature type="repeat" description="WD" evidence="3">
    <location>
        <begin position="280"/>
        <end position="314"/>
    </location>
</feature>
<dbReference type="PANTHER" id="PTHR19847:SF7">
    <property type="entry name" value="DDB1- AND CUL4-ASSOCIATED FACTOR 11"/>
    <property type="match status" value="1"/>
</dbReference>
<name>A0A5C3NJV2_9AGAM</name>
<organism evidence="5 6">
    <name type="scientific">Heliocybe sulcata</name>
    <dbReference type="NCBI Taxonomy" id="5364"/>
    <lineage>
        <taxon>Eukaryota</taxon>
        <taxon>Fungi</taxon>
        <taxon>Dikarya</taxon>
        <taxon>Basidiomycota</taxon>
        <taxon>Agaricomycotina</taxon>
        <taxon>Agaricomycetes</taxon>
        <taxon>Gloeophyllales</taxon>
        <taxon>Gloeophyllaceae</taxon>
        <taxon>Heliocybe</taxon>
    </lineage>
</organism>
<feature type="region of interest" description="Disordered" evidence="4">
    <location>
        <begin position="522"/>
        <end position="563"/>
    </location>
</feature>
<sequence length="563" mass="63995">MRYGGALGGVRVINDDQEDVEDDSEDDMDYAPPSNHRGFFPEVKEPQEAGVNLLMSGEFGRIGHRLKSSHGQKHINMYRSIRDRATSLRSPPREELASHLIPNSNGTAVACYSSNAYSGQFSDDSSFYYTCVQDFTLNVYDMTAAPTPPTPSRVQSNRRRRFMAEGSEDHQTTMKVINTIQGSPGRWTITDSHLSPDNERMIYASISPTVYMTNVREPHPEQIPLRFGDPPRRQHLWGFDDERFGIWSCRFSADGKEVVAGGDGKIFVYDLNADRRTVKIDAHNDDVNSCCWADSASGNILISASDDTFIKVWDRRSLSSRKPSGVFVGHTEGITNVSPKGDGRYIISNGKDQALRLWDLRKMRSNEEFEEYAHTTYGIPQYDYRYGHYPRPRRLAHPHDCSVMTYRGHAVLKTLIRCHFSPAETTGSQYIYSGSADGRIHVWSLDGQVLQVIDRAHTLPMSFDPSDRELPPSADGYRDRTCVRDVSWHSKEPVMLSVGWNGGRGSIVARHEWKGLRKMGNNMEDWAEKQKQEREERAKRRSERFNIPGAFEQSDESDEDEDD</sequence>
<evidence type="ECO:0000256" key="4">
    <source>
        <dbReference type="SAM" id="MobiDB-lite"/>
    </source>
</evidence>
<feature type="repeat" description="WD" evidence="3">
    <location>
        <begin position="327"/>
        <end position="368"/>
    </location>
</feature>
<dbReference type="GO" id="GO:0080008">
    <property type="term" value="C:Cul4-RING E3 ubiquitin ligase complex"/>
    <property type="evidence" value="ECO:0007669"/>
    <property type="project" value="TreeGrafter"/>
</dbReference>
<evidence type="ECO:0000313" key="6">
    <source>
        <dbReference type="Proteomes" id="UP000305948"/>
    </source>
</evidence>
<dbReference type="SUPFAM" id="SSF50978">
    <property type="entry name" value="WD40 repeat-like"/>
    <property type="match status" value="1"/>
</dbReference>
<dbReference type="Proteomes" id="UP000305948">
    <property type="component" value="Unassembled WGS sequence"/>
</dbReference>
<dbReference type="OrthoDB" id="63070at2759"/>